<dbReference type="PANTHER" id="PTHR30273:SF2">
    <property type="entry name" value="PROTEIN FECR"/>
    <property type="match status" value="1"/>
</dbReference>
<evidence type="ECO:0000259" key="1">
    <source>
        <dbReference type="Pfam" id="PF04773"/>
    </source>
</evidence>
<evidence type="ECO:0000313" key="3">
    <source>
        <dbReference type="EMBL" id="ANY90021.1"/>
    </source>
</evidence>
<reference evidence="3" key="1">
    <citation type="submission" date="2016-07" db="EMBL/GenBank/DDBJ databases">
        <title>New class B carbapenemase carried by novel plasmid in Pseudomonas putida enviromental strain in eastern Amazonia.</title>
        <authorList>
            <person name="Souza C.O."/>
            <person name="Lima K.V."/>
            <person name="Brasiliense D.M."/>
            <person name="Perez-Chaparro P.J."/>
            <person name="Mamizuka E.M."/>
            <person name="Lima M.O."/>
            <person name="Lima L.N."/>
            <person name="McCulloch J.A."/>
        </authorList>
    </citation>
    <scope>NUCLEOTIDE SEQUENCE [LARGE SCALE GENOMIC DNA]</scope>
    <source>
        <strain evidence="3">IEC33019</strain>
    </source>
</reference>
<dbReference type="AlphaFoldDB" id="A0A1B2FCS9"/>
<dbReference type="RefSeq" id="WP_070093695.1">
    <property type="nucleotide sequence ID" value="NZ_CP016634.1"/>
</dbReference>
<dbReference type="InterPro" id="IPR006860">
    <property type="entry name" value="FecR"/>
</dbReference>
<dbReference type="PIRSF" id="PIRSF018266">
    <property type="entry name" value="FecR"/>
    <property type="match status" value="1"/>
</dbReference>
<sequence length="319" mass="35867">MGACPPSPKVVKQAIQWLLRLRDSGHAPVLQLQCEQWRNADQAHEVAWQRVVSLLQDFDLRAIAGANVALQTLETSQHRLHRRQALKLLGGVALVGSAAWLGKDLQALSNWTSDYATGTGERRRIALPDGSLLQLNTRSAVDLAFDERQRLIRLRQGELMLTCNAAQGPMLIQTRDTLLEGFDAQVVVRQDADCTRISVSRGQVALHRPGDATLHWITPGQAWRADAQGAQLLQQQPMDASAWTEGLIVTRDMRLDNFLTEVARYRHGYLGCSDDVADLRLSGVFRLEDTDKLLQLLPQTLPVLIRQRTRWWVRLERLA</sequence>
<feature type="domain" description="FecR N-terminal" evidence="2">
    <location>
        <begin position="12"/>
        <end position="53"/>
    </location>
</feature>
<proteinExistence type="predicted"/>
<organism evidence="3">
    <name type="scientific">Pseudomonas putida</name>
    <name type="common">Arthrobacter siderocapsulatus</name>
    <dbReference type="NCBI Taxonomy" id="303"/>
    <lineage>
        <taxon>Bacteria</taxon>
        <taxon>Pseudomonadati</taxon>
        <taxon>Pseudomonadota</taxon>
        <taxon>Gammaproteobacteria</taxon>
        <taxon>Pseudomonadales</taxon>
        <taxon>Pseudomonadaceae</taxon>
        <taxon>Pseudomonas</taxon>
    </lineage>
</organism>
<feature type="domain" description="FecR protein" evidence="1">
    <location>
        <begin position="114"/>
        <end position="204"/>
    </location>
</feature>
<dbReference type="EMBL" id="CP016634">
    <property type="protein sequence ID" value="ANY90021.1"/>
    <property type="molecule type" value="Genomic_DNA"/>
</dbReference>
<gene>
    <name evidence="3" type="ORF">IEC33019_4515</name>
</gene>
<evidence type="ECO:0000259" key="2">
    <source>
        <dbReference type="Pfam" id="PF16220"/>
    </source>
</evidence>
<dbReference type="GO" id="GO:0016989">
    <property type="term" value="F:sigma factor antagonist activity"/>
    <property type="evidence" value="ECO:0007669"/>
    <property type="project" value="TreeGrafter"/>
</dbReference>
<dbReference type="PANTHER" id="PTHR30273">
    <property type="entry name" value="PERIPLASMIC SIGNAL SENSOR AND SIGMA FACTOR ACTIVATOR FECR-RELATED"/>
    <property type="match status" value="1"/>
</dbReference>
<dbReference type="Pfam" id="PF16220">
    <property type="entry name" value="DUF4880"/>
    <property type="match status" value="1"/>
</dbReference>
<dbReference type="Pfam" id="PF04773">
    <property type="entry name" value="FecR"/>
    <property type="match status" value="1"/>
</dbReference>
<dbReference type="Gene3D" id="2.60.120.1440">
    <property type="match status" value="1"/>
</dbReference>
<protein>
    <submittedName>
        <fullName evidence="3">Fec operon regulator FecR</fullName>
    </submittedName>
</protein>
<accession>A0A1B2FCS9</accession>
<name>A0A1B2FCS9_PSEPU</name>
<dbReference type="InterPro" id="IPR012373">
    <property type="entry name" value="Ferrdict_sens_TM"/>
</dbReference>
<dbReference type="InterPro" id="IPR032623">
    <property type="entry name" value="FecR_N"/>
</dbReference>